<keyword evidence="2" id="KW-1185">Reference proteome</keyword>
<evidence type="ECO:0000313" key="1">
    <source>
        <dbReference type="EMBL" id="MDX8129863.1"/>
    </source>
</evidence>
<evidence type="ECO:0000313" key="2">
    <source>
        <dbReference type="Proteomes" id="UP001284537"/>
    </source>
</evidence>
<comment type="caution">
    <text evidence="1">The sequence shown here is derived from an EMBL/GenBank/DDBJ whole genome shotgun (WGS) entry which is preliminary data.</text>
</comment>
<reference evidence="1 2" key="1">
    <citation type="submission" date="2023-11" db="EMBL/GenBank/DDBJ databases">
        <authorList>
            <person name="Ouyang M.-Y."/>
        </authorList>
    </citation>
    <scope>NUCLEOTIDE SEQUENCE [LARGE SCALE GENOMIC DNA]</scope>
    <source>
        <strain evidence="1 2">OY6</strain>
    </source>
</reference>
<protein>
    <recommendedName>
        <fullName evidence="3">Secreted protein</fullName>
    </recommendedName>
</protein>
<dbReference type="Proteomes" id="UP001284537">
    <property type="component" value="Unassembled WGS sequence"/>
</dbReference>
<gene>
    <name evidence="1" type="ORF">QLH52_21390</name>
</gene>
<dbReference type="RefSeq" id="WP_319962886.1">
    <property type="nucleotide sequence ID" value="NZ_JAXARY010000027.1"/>
</dbReference>
<dbReference type="EMBL" id="JAXARY010000027">
    <property type="protein sequence ID" value="MDX8129863.1"/>
    <property type="molecule type" value="Genomic_DNA"/>
</dbReference>
<evidence type="ECO:0008006" key="3">
    <source>
        <dbReference type="Google" id="ProtNLM"/>
    </source>
</evidence>
<accession>A0ABU4UK51</accession>
<name>A0ABU4UK51_9GAMM</name>
<proteinExistence type="predicted"/>
<organism evidence="1 2">
    <name type="scientific">Methylomonas defluvii</name>
    <dbReference type="NCBI Taxonomy" id="3045149"/>
    <lineage>
        <taxon>Bacteria</taxon>
        <taxon>Pseudomonadati</taxon>
        <taxon>Pseudomonadota</taxon>
        <taxon>Gammaproteobacteria</taxon>
        <taxon>Methylococcales</taxon>
        <taxon>Methylococcaceae</taxon>
        <taxon>Methylomonas</taxon>
    </lineage>
</organism>
<sequence length="99" mass="11385">MIEALLAILALTLIVCWRCACQASARERHATQQLPQSKSHPFLPEDAVLRRHVISLVHHEIEATLPPRPSDSVLLRHHQALLMTKLEQRLAELRHYRTC</sequence>